<dbReference type="NCBIfam" id="TIGR00615">
    <property type="entry name" value="recR"/>
    <property type="match status" value="1"/>
</dbReference>
<evidence type="ECO:0000259" key="8">
    <source>
        <dbReference type="PROSITE" id="PS50880"/>
    </source>
</evidence>
<dbReference type="GO" id="GO:0006310">
    <property type="term" value="P:DNA recombination"/>
    <property type="evidence" value="ECO:0007669"/>
    <property type="project" value="UniProtKB-UniRule"/>
</dbReference>
<dbReference type="AlphaFoldDB" id="A0A484HIU6"/>
<keyword evidence="5 7" id="KW-0233">DNA recombination</keyword>
<name>A0A484HIU6_9BACT</name>
<evidence type="ECO:0000256" key="6">
    <source>
        <dbReference type="ARBA" id="ARBA00023204"/>
    </source>
</evidence>
<keyword evidence="1 7" id="KW-0479">Metal-binding</keyword>
<evidence type="ECO:0000256" key="3">
    <source>
        <dbReference type="ARBA" id="ARBA00022771"/>
    </source>
</evidence>
<reference evidence="9" key="1">
    <citation type="submission" date="2019-01" db="EMBL/GenBank/DDBJ databases">
        <authorList>
            <consortium name="Genoscope - CEA"/>
            <person name="William W."/>
        </authorList>
    </citation>
    <scope>NUCLEOTIDE SEQUENCE</scope>
    <source>
        <strain evidence="9">CR-1</strain>
    </source>
</reference>
<dbReference type="CDD" id="cd01025">
    <property type="entry name" value="TOPRIM_recR"/>
    <property type="match status" value="1"/>
</dbReference>
<comment type="similarity">
    <text evidence="7">Belongs to the RecR family.</text>
</comment>
<dbReference type="SMART" id="SM00493">
    <property type="entry name" value="TOPRIM"/>
    <property type="match status" value="1"/>
</dbReference>
<evidence type="ECO:0000313" key="9">
    <source>
        <dbReference type="EMBL" id="VEN73512.1"/>
    </source>
</evidence>
<evidence type="ECO:0000256" key="1">
    <source>
        <dbReference type="ARBA" id="ARBA00022723"/>
    </source>
</evidence>
<dbReference type="SUPFAM" id="SSF111304">
    <property type="entry name" value="Recombination protein RecR"/>
    <property type="match status" value="1"/>
</dbReference>
<dbReference type="Gene3D" id="1.10.8.420">
    <property type="entry name" value="RecR Domain 1"/>
    <property type="match status" value="1"/>
</dbReference>
<protein>
    <recommendedName>
        <fullName evidence="7">Recombination protein RecR</fullName>
    </recommendedName>
</protein>
<dbReference type="PANTHER" id="PTHR30446">
    <property type="entry name" value="RECOMBINATION PROTEIN RECR"/>
    <property type="match status" value="1"/>
</dbReference>
<keyword evidence="3 7" id="KW-0863">Zinc-finger</keyword>
<dbReference type="EMBL" id="CAACVI010000011">
    <property type="protein sequence ID" value="VEN73512.1"/>
    <property type="molecule type" value="Genomic_DNA"/>
</dbReference>
<dbReference type="InterPro" id="IPR023627">
    <property type="entry name" value="Rcmb_RecR"/>
</dbReference>
<dbReference type="GO" id="GO:0003677">
    <property type="term" value="F:DNA binding"/>
    <property type="evidence" value="ECO:0007669"/>
    <property type="project" value="UniProtKB-UniRule"/>
</dbReference>
<gene>
    <name evidence="7 9" type="primary">recR</name>
    <name evidence="9" type="ORF">EPICR_190012</name>
</gene>
<comment type="function">
    <text evidence="7">May play a role in DNA repair. It seems to be involved in an RecBC-independent recombinational process of DNA repair. It may act with RecF and RecO.</text>
</comment>
<feature type="domain" description="Toprim" evidence="8">
    <location>
        <begin position="81"/>
        <end position="176"/>
    </location>
</feature>
<dbReference type="InterPro" id="IPR000093">
    <property type="entry name" value="DNA_Rcmb_RecR"/>
</dbReference>
<keyword evidence="2 7" id="KW-0227">DNA damage</keyword>
<evidence type="ECO:0000256" key="5">
    <source>
        <dbReference type="ARBA" id="ARBA00023172"/>
    </source>
</evidence>
<dbReference type="Gene3D" id="6.10.250.240">
    <property type="match status" value="1"/>
</dbReference>
<proteinExistence type="inferred from homology"/>
<dbReference type="GO" id="GO:0008270">
    <property type="term" value="F:zinc ion binding"/>
    <property type="evidence" value="ECO:0007669"/>
    <property type="project" value="UniProtKB-KW"/>
</dbReference>
<dbReference type="PROSITE" id="PS01300">
    <property type="entry name" value="RECR"/>
    <property type="match status" value="1"/>
</dbReference>
<feature type="zinc finger region" description="C4-type" evidence="7">
    <location>
        <begin position="58"/>
        <end position="73"/>
    </location>
</feature>
<sequence length="199" mass="21605">MSHYPKTVSNLIRNLSRLPGIGEKTAERLAVHILKAPRAAAEALSRSILEAREKTGACRRCFALSDQEVCDICLDPSRSDALLCVVEQPADMASIEKSGAFKGRYHILSGALSPLNGVGPDEIRFRELVSRVEKGNIREVVIATGTNVEGEATASFIAQSLEKYPVQVTRIASGVPMGGDLKYIDPVTLRKAMETRRGL</sequence>
<dbReference type="Gene3D" id="3.30.60.80">
    <property type="match status" value="1"/>
</dbReference>
<evidence type="ECO:0000256" key="4">
    <source>
        <dbReference type="ARBA" id="ARBA00022833"/>
    </source>
</evidence>
<dbReference type="InterPro" id="IPR006171">
    <property type="entry name" value="TOPRIM_dom"/>
</dbReference>
<evidence type="ECO:0000256" key="7">
    <source>
        <dbReference type="HAMAP-Rule" id="MF_00017"/>
    </source>
</evidence>
<dbReference type="InterPro" id="IPR015967">
    <property type="entry name" value="Rcmb_RecR_Znf"/>
</dbReference>
<evidence type="ECO:0000256" key="2">
    <source>
        <dbReference type="ARBA" id="ARBA00022763"/>
    </source>
</evidence>
<dbReference type="Pfam" id="PF02132">
    <property type="entry name" value="RecR_ZnF"/>
    <property type="match status" value="1"/>
</dbReference>
<organism evidence="9">
    <name type="scientific">uncultured Desulfobacteraceae bacterium</name>
    <dbReference type="NCBI Taxonomy" id="218296"/>
    <lineage>
        <taxon>Bacteria</taxon>
        <taxon>Pseudomonadati</taxon>
        <taxon>Thermodesulfobacteriota</taxon>
        <taxon>Desulfobacteria</taxon>
        <taxon>Desulfobacterales</taxon>
        <taxon>Desulfobacteraceae</taxon>
        <taxon>environmental samples</taxon>
    </lineage>
</organism>
<dbReference type="HAMAP" id="MF_00017">
    <property type="entry name" value="RecR"/>
    <property type="match status" value="1"/>
</dbReference>
<dbReference type="Pfam" id="PF21175">
    <property type="entry name" value="RecR_C"/>
    <property type="match status" value="1"/>
</dbReference>
<dbReference type="GO" id="GO:0006281">
    <property type="term" value="P:DNA repair"/>
    <property type="evidence" value="ECO:0007669"/>
    <property type="project" value="UniProtKB-UniRule"/>
</dbReference>
<dbReference type="Pfam" id="PF13662">
    <property type="entry name" value="Toprim_4"/>
    <property type="match status" value="1"/>
</dbReference>
<keyword evidence="6 7" id="KW-0234">DNA repair</keyword>
<accession>A0A484HIU6</accession>
<dbReference type="Gene3D" id="3.40.1360.10">
    <property type="match status" value="1"/>
</dbReference>
<dbReference type="PROSITE" id="PS50880">
    <property type="entry name" value="TOPRIM"/>
    <property type="match status" value="1"/>
</dbReference>
<dbReference type="PANTHER" id="PTHR30446:SF0">
    <property type="entry name" value="RECOMBINATION PROTEIN RECR"/>
    <property type="match status" value="1"/>
</dbReference>
<dbReference type="InterPro" id="IPR034137">
    <property type="entry name" value="TOPRIM_RecR"/>
</dbReference>
<dbReference type="Pfam" id="PF21176">
    <property type="entry name" value="RecR_HhH"/>
    <property type="match status" value="1"/>
</dbReference>
<keyword evidence="4 7" id="KW-0862">Zinc</keyword>